<feature type="domain" description="PIN" evidence="1">
    <location>
        <begin position="5"/>
        <end position="136"/>
    </location>
</feature>
<evidence type="ECO:0000313" key="2">
    <source>
        <dbReference type="EMBL" id="ACS33421.1"/>
    </source>
</evidence>
<dbReference type="EMBL" id="CP001398">
    <property type="protein sequence ID" value="ACS33421.1"/>
    <property type="molecule type" value="Genomic_DNA"/>
</dbReference>
<organism evidence="2 3">
    <name type="scientific">Thermococcus gammatolerans (strain DSM 15229 / JCM 11827 / EJ3)</name>
    <dbReference type="NCBI Taxonomy" id="593117"/>
    <lineage>
        <taxon>Archaea</taxon>
        <taxon>Methanobacteriati</taxon>
        <taxon>Methanobacteriota</taxon>
        <taxon>Thermococci</taxon>
        <taxon>Thermococcales</taxon>
        <taxon>Thermococcaceae</taxon>
        <taxon>Thermococcus</taxon>
    </lineage>
</organism>
<dbReference type="SMART" id="SM00670">
    <property type="entry name" value="PINc"/>
    <property type="match status" value="1"/>
</dbReference>
<dbReference type="AlphaFoldDB" id="C5A5A9"/>
<dbReference type="InterPro" id="IPR002716">
    <property type="entry name" value="PIN_dom"/>
</dbReference>
<name>C5A5A9_THEGJ</name>
<dbReference type="eggNOG" id="arCOG00710">
    <property type="taxonomic scope" value="Archaea"/>
</dbReference>
<dbReference type="Gene3D" id="3.40.50.1010">
    <property type="entry name" value="5'-nuclease"/>
    <property type="match status" value="1"/>
</dbReference>
<dbReference type="PATRIC" id="fig|593117.10.peg.912"/>
<dbReference type="KEGG" id="tga:TGAM_0919"/>
<reference evidence="2 3" key="1">
    <citation type="journal article" date="2007" name="Genome Biol.">
        <title>Genome analysis and genome-wide proteomics of Thermococcus gammatolerans, the most radioresistant organism known amongst the Archaea.</title>
        <authorList>
            <person name="Zivanovic Y."/>
            <person name="Armengaud J."/>
            <person name="Lagorce A."/>
            <person name="Leplat C."/>
            <person name="Guerin P."/>
            <person name="Dutertre M."/>
            <person name="Anthouard V."/>
            <person name="Forterre P."/>
            <person name="Wincker P."/>
            <person name="Confalonieri F."/>
        </authorList>
    </citation>
    <scope>NUCLEOTIDE SEQUENCE [LARGE SCALE GENOMIC DNA]</scope>
    <source>
        <strain evidence="3">DSM 15229 / JCM 11827 / EJ3</strain>
    </source>
</reference>
<sequence>MWVEVLSGNQRAVELLDRVSRECKLCITPTIYSEVSFVILGHHFTSKTGKKGTYALKKELKRDPSLYEIVDTFDSLLDELHIAGLLEFLEETEEVVRKSRDLRKKYGLLPNDALILATCEVYGISKLVTFDDDFLRTNLEVLR</sequence>
<dbReference type="InterPro" id="IPR029060">
    <property type="entry name" value="PIN-like_dom_sf"/>
</dbReference>
<accession>C5A5A9</accession>
<protein>
    <submittedName>
        <fullName evidence="2">Nucleotide binding protein, putative, containing PIN domain</fullName>
    </submittedName>
</protein>
<dbReference type="STRING" id="593117.TGAM_0919"/>
<gene>
    <name evidence="2" type="ordered locus">TGAM_0919</name>
</gene>
<dbReference type="PANTHER" id="PTHR39677:SF4">
    <property type="entry name" value="RIBONUCLEASE VAPC6"/>
    <property type="match status" value="1"/>
</dbReference>
<evidence type="ECO:0000259" key="1">
    <source>
        <dbReference type="SMART" id="SM00670"/>
    </source>
</evidence>
<dbReference type="PaxDb" id="593117-TGAM_0919"/>
<dbReference type="PANTHER" id="PTHR39677">
    <property type="entry name" value="RIBONUCLEASE VAPC6"/>
    <property type="match status" value="1"/>
</dbReference>
<dbReference type="HOGENOM" id="CLU_134210_1_1_2"/>
<dbReference type="Pfam" id="PF01850">
    <property type="entry name" value="PIN"/>
    <property type="match status" value="1"/>
</dbReference>
<dbReference type="CDD" id="cd18677">
    <property type="entry name" value="PIN_MjVapC2-VapC6_like"/>
    <property type="match status" value="1"/>
</dbReference>
<dbReference type="Proteomes" id="UP000001488">
    <property type="component" value="Chromosome"/>
</dbReference>
<proteinExistence type="predicted"/>
<dbReference type="SUPFAM" id="SSF88723">
    <property type="entry name" value="PIN domain-like"/>
    <property type="match status" value="1"/>
</dbReference>
<keyword evidence="3" id="KW-1185">Reference proteome</keyword>
<evidence type="ECO:0000313" key="3">
    <source>
        <dbReference type="Proteomes" id="UP000001488"/>
    </source>
</evidence>